<protein>
    <submittedName>
        <fullName evidence="1">Uncharacterized protein</fullName>
    </submittedName>
</protein>
<accession>A0AA49IWH3</accession>
<sequence length="135" mass="14631">MSDGDDLLDKADALIRRHRTSIAGAGGGDGDDIPLLTHVVADPPALGAARELLSDRIESLAREPLFDRLPAQRQSLADELVAWLDTELPQVVMRVMDGVTDHMVAQVTAEARSALLPRLQAALEAEEHHGTRQEL</sequence>
<dbReference type="Proteomes" id="UP001234916">
    <property type="component" value="Chromosome"/>
</dbReference>
<dbReference type="EMBL" id="CP107246">
    <property type="protein sequence ID" value="WIM05505.1"/>
    <property type="molecule type" value="Genomic_DNA"/>
</dbReference>
<proteinExistence type="predicted"/>
<dbReference type="AlphaFoldDB" id="A0AA49IWH3"/>
<evidence type="ECO:0000313" key="1">
    <source>
        <dbReference type="EMBL" id="WIM05505.1"/>
    </source>
</evidence>
<gene>
    <name evidence="1" type="ORF">OHM77_12605</name>
</gene>
<reference evidence="1" key="1">
    <citation type="journal article" date="2023" name="Nat. Microbiol.">
        <title>Enrichment and characterization of a nitric oxide-reducing microbial community in a continuous bioreactor.</title>
        <authorList>
            <person name="Garrido-Amador P."/>
            <person name="Stortenbeker N."/>
            <person name="Wessels H.J.C.T."/>
            <person name="Speth D.R."/>
            <person name="Garcia-Heredia I."/>
            <person name="Kartal B."/>
        </authorList>
    </citation>
    <scope>NUCLEOTIDE SEQUENCE</scope>
    <source>
        <strain evidence="1">MAG1</strain>
    </source>
</reference>
<organism evidence="1">
    <name type="scientific">Candidatus Nitricoxidivorans perseverans</name>
    <dbReference type="NCBI Taxonomy" id="2975601"/>
    <lineage>
        <taxon>Bacteria</taxon>
        <taxon>Pseudomonadati</taxon>
        <taxon>Pseudomonadota</taxon>
        <taxon>Betaproteobacteria</taxon>
        <taxon>Nitrosomonadales</taxon>
        <taxon>Sterolibacteriaceae</taxon>
        <taxon>Candidatus Nitricoxidivorans</taxon>
    </lineage>
</organism>
<dbReference type="KEGG" id="npv:OHM77_12605"/>
<name>A0AA49IWH3_9PROT</name>